<dbReference type="EMBL" id="LMBR01000164">
    <property type="protein sequence ID" value="KUL25345.1"/>
    <property type="molecule type" value="Genomic_DNA"/>
</dbReference>
<dbReference type="SUPFAM" id="SSF53623">
    <property type="entry name" value="MurD-like peptide ligases, catalytic domain"/>
    <property type="match status" value="1"/>
</dbReference>
<protein>
    <recommendedName>
        <fullName evidence="10 11">UDP-N-acetylmuramoyl-tripeptide--D-alanyl-D-alanine ligase</fullName>
        <ecNumber evidence="10 11">6.3.2.10</ecNumber>
    </recommendedName>
    <alternativeName>
        <fullName evidence="10">D-alanyl-D-alanine-adding enzyme</fullName>
    </alternativeName>
</protein>
<dbReference type="PANTHER" id="PTHR43024:SF1">
    <property type="entry name" value="UDP-N-ACETYLMURAMOYL-TRIPEPTIDE--D-ALANYL-D-ALANINE LIGASE"/>
    <property type="match status" value="1"/>
</dbReference>
<comment type="function">
    <text evidence="10 11">Involved in cell wall formation. Catalyzes the final step in the synthesis of UDP-N-acetylmuramoyl-pentapeptide, the precursor of murein.</text>
</comment>
<dbReference type="GO" id="GO:0071555">
    <property type="term" value="P:cell wall organization"/>
    <property type="evidence" value="ECO:0007669"/>
    <property type="project" value="UniProtKB-KW"/>
</dbReference>
<comment type="similarity">
    <text evidence="10">Belongs to the MurCDEF family. MurF subfamily.</text>
</comment>
<dbReference type="SUPFAM" id="SSF63418">
    <property type="entry name" value="MurE/MurF N-terminal domain"/>
    <property type="match status" value="1"/>
</dbReference>
<dbReference type="GO" id="GO:0005524">
    <property type="term" value="F:ATP binding"/>
    <property type="evidence" value="ECO:0007669"/>
    <property type="project" value="UniProtKB-UniRule"/>
</dbReference>
<dbReference type="GO" id="GO:0009252">
    <property type="term" value="P:peptidoglycan biosynthetic process"/>
    <property type="evidence" value="ECO:0007669"/>
    <property type="project" value="UniProtKB-UniRule"/>
</dbReference>
<keyword evidence="1 10" id="KW-0963">Cytoplasm</keyword>
<evidence type="ECO:0000256" key="2">
    <source>
        <dbReference type="ARBA" id="ARBA00022598"/>
    </source>
</evidence>
<dbReference type="InterPro" id="IPR000713">
    <property type="entry name" value="Mur_ligase_N"/>
</dbReference>
<evidence type="ECO:0000259" key="12">
    <source>
        <dbReference type="Pfam" id="PF01225"/>
    </source>
</evidence>
<feature type="domain" description="Mur ligase C-terminal" evidence="13">
    <location>
        <begin position="335"/>
        <end position="455"/>
    </location>
</feature>
<evidence type="ECO:0000256" key="6">
    <source>
        <dbReference type="ARBA" id="ARBA00022960"/>
    </source>
</evidence>
<dbReference type="GO" id="GO:0008360">
    <property type="term" value="P:regulation of cell shape"/>
    <property type="evidence" value="ECO:0007669"/>
    <property type="project" value="UniProtKB-KW"/>
</dbReference>
<dbReference type="Gene3D" id="3.40.1390.10">
    <property type="entry name" value="MurE/MurF, N-terminal domain"/>
    <property type="match status" value="1"/>
</dbReference>
<dbReference type="InterPro" id="IPR004101">
    <property type="entry name" value="Mur_ligase_C"/>
</dbReference>
<dbReference type="NCBIfam" id="TIGR01143">
    <property type="entry name" value="murF"/>
    <property type="match status" value="1"/>
</dbReference>
<evidence type="ECO:0000256" key="8">
    <source>
        <dbReference type="ARBA" id="ARBA00023306"/>
    </source>
</evidence>
<dbReference type="GO" id="GO:0008766">
    <property type="term" value="F:UDP-N-acetylmuramoylalanyl-D-glutamyl-2,6-diaminopimelate-D-alanyl-D-alanine ligase activity"/>
    <property type="evidence" value="ECO:0007669"/>
    <property type="project" value="RHEA"/>
</dbReference>
<feature type="binding site" evidence="10">
    <location>
        <begin position="123"/>
        <end position="129"/>
    </location>
    <ligand>
        <name>ATP</name>
        <dbReference type="ChEBI" id="CHEBI:30616"/>
    </ligand>
</feature>
<comment type="pathway">
    <text evidence="10 11">Cell wall biogenesis; peptidoglycan biosynthesis.</text>
</comment>
<proteinExistence type="inferred from homology"/>
<dbReference type="Pfam" id="PF02875">
    <property type="entry name" value="Mur_ligase_C"/>
    <property type="match status" value="1"/>
</dbReference>
<dbReference type="HAMAP" id="MF_02019">
    <property type="entry name" value="MurF"/>
    <property type="match status" value="1"/>
</dbReference>
<evidence type="ECO:0000256" key="11">
    <source>
        <dbReference type="RuleBase" id="RU004136"/>
    </source>
</evidence>
<dbReference type="Pfam" id="PF01225">
    <property type="entry name" value="Mur_ligase"/>
    <property type="match status" value="1"/>
</dbReference>
<feature type="domain" description="Mur ligase N-terminal catalytic" evidence="12">
    <location>
        <begin position="33"/>
        <end position="110"/>
    </location>
</feature>
<evidence type="ECO:0000256" key="9">
    <source>
        <dbReference type="ARBA" id="ARBA00023316"/>
    </source>
</evidence>
<keyword evidence="7 10" id="KW-0573">Peptidoglycan synthesis</keyword>
<dbReference type="Gene3D" id="3.40.1190.10">
    <property type="entry name" value="Mur-like, catalytic domain"/>
    <property type="match status" value="1"/>
</dbReference>
<gene>
    <name evidence="10" type="primary">murF</name>
    <name evidence="15" type="ORF">ASB62_06665</name>
</gene>
<dbReference type="SUPFAM" id="SSF53244">
    <property type="entry name" value="MurD-like peptide ligases, peptide-binding domain"/>
    <property type="match status" value="1"/>
</dbReference>
<dbReference type="InterPro" id="IPR036565">
    <property type="entry name" value="Mur-like_cat_sf"/>
</dbReference>
<evidence type="ECO:0000256" key="10">
    <source>
        <dbReference type="HAMAP-Rule" id="MF_02019"/>
    </source>
</evidence>
<keyword evidence="8 10" id="KW-0131">Cell cycle</keyword>
<dbReference type="EC" id="6.3.2.10" evidence="10 11"/>
<dbReference type="UniPathway" id="UPA00219"/>
<evidence type="ECO:0000256" key="5">
    <source>
        <dbReference type="ARBA" id="ARBA00022840"/>
    </source>
</evidence>
<evidence type="ECO:0000256" key="1">
    <source>
        <dbReference type="ARBA" id="ARBA00022490"/>
    </source>
</evidence>
<sequence length="473" mass="50856">MKAVLDMLDLQGIGRFVFGDAADGLSRITEPVVVIDSREVQEGGIFVALEGERTDGHRYIDEVFTKGASLAVVSEAWYASQGETGGAEGRRSYLIVDDTVRGLQQMAAAYRRSFAIPVFAVGGSNGKTTTKELIASVLGTGFRVHMSRGNRNNHLGVPLTLLQMSRDTEIAVVEMGINHPGEMELLASIAMPTHGLLTNIGHEHLEFLHDLPGVAAAETRLYEYLDGHGGVCFVNADDPWLLKAASKLERAVFYGLKGYGEGVPHAESVALDPFGRPSFMLCSSQACESVTLNLTGRHNVVNALAAAAAGSYLGLSLGGIKEGLEKLIPATGWKRLEFQEAGGVMIVNDTYNANPDSMRLAIDLLCDLQCSGRKIAVLGDMLELGSSADLEHEKTGRYIQQSGIDMLFTFGDLSKHFSTGNASRTCGHFENRDDLANALGEIVTSGDAVLFKGSRGMKLEEVADALYHERSTL</sequence>
<comment type="catalytic activity">
    <reaction evidence="10 11">
        <text>D-alanyl-D-alanine + UDP-N-acetyl-alpha-D-muramoyl-L-alanyl-gamma-D-glutamyl-meso-2,6-diaminopimelate + ATP = UDP-N-acetyl-alpha-D-muramoyl-L-alanyl-gamma-D-glutamyl-meso-2,6-diaminopimeloyl-D-alanyl-D-alanine + ADP + phosphate + H(+)</text>
        <dbReference type="Rhea" id="RHEA:28374"/>
        <dbReference type="ChEBI" id="CHEBI:15378"/>
        <dbReference type="ChEBI" id="CHEBI:30616"/>
        <dbReference type="ChEBI" id="CHEBI:43474"/>
        <dbReference type="ChEBI" id="CHEBI:57822"/>
        <dbReference type="ChEBI" id="CHEBI:61386"/>
        <dbReference type="ChEBI" id="CHEBI:83905"/>
        <dbReference type="ChEBI" id="CHEBI:456216"/>
        <dbReference type="EC" id="6.3.2.10"/>
    </reaction>
</comment>
<keyword evidence="5 10" id="KW-0067">ATP-binding</keyword>
<name>A0A117MMD0_CHLLI</name>
<dbReference type="Pfam" id="PF08245">
    <property type="entry name" value="Mur_ligase_M"/>
    <property type="match status" value="1"/>
</dbReference>
<dbReference type="InterPro" id="IPR051046">
    <property type="entry name" value="MurCDEF_CellWall_CoF430Synth"/>
</dbReference>
<evidence type="ECO:0000256" key="4">
    <source>
        <dbReference type="ARBA" id="ARBA00022741"/>
    </source>
</evidence>
<dbReference type="GO" id="GO:0047480">
    <property type="term" value="F:UDP-N-acetylmuramoyl-tripeptide-D-alanyl-D-alanine ligase activity"/>
    <property type="evidence" value="ECO:0007669"/>
    <property type="project" value="UniProtKB-UniRule"/>
</dbReference>
<dbReference type="RefSeq" id="WP_059139168.1">
    <property type="nucleotide sequence ID" value="NZ_LMBR01000164.1"/>
</dbReference>
<evidence type="ECO:0000259" key="14">
    <source>
        <dbReference type="Pfam" id="PF08245"/>
    </source>
</evidence>
<reference evidence="15 16" key="1">
    <citation type="submission" date="2015-10" db="EMBL/GenBank/DDBJ databases">
        <title>Draft Genome Sequence of Chlorobium limicola strain Frasassi Growing under Artificial Lighting in the Frasassi Cave System.</title>
        <authorList>
            <person name="Mansor M."/>
            <person name="Macalady J."/>
        </authorList>
    </citation>
    <scope>NUCLEOTIDE SEQUENCE [LARGE SCALE GENOMIC DNA]</scope>
    <source>
        <strain evidence="15 16">Frasassi</strain>
    </source>
</reference>
<dbReference type="InterPro" id="IPR013221">
    <property type="entry name" value="Mur_ligase_cen"/>
</dbReference>
<keyword evidence="9 10" id="KW-0961">Cell wall biogenesis/degradation</keyword>
<dbReference type="PANTHER" id="PTHR43024">
    <property type="entry name" value="UDP-N-ACETYLMURAMOYL-TRIPEPTIDE--D-ALANYL-D-ALANINE LIGASE"/>
    <property type="match status" value="1"/>
</dbReference>
<keyword evidence="16" id="KW-1185">Reference proteome</keyword>
<dbReference type="Gene3D" id="3.90.190.20">
    <property type="entry name" value="Mur ligase, C-terminal domain"/>
    <property type="match status" value="1"/>
</dbReference>
<organism evidence="15 16">
    <name type="scientific">Chlorobium limicola</name>
    <dbReference type="NCBI Taxonomy" id="1092"/>
    <lineage>
        <taxon>Bacteria</taxon>
        <taxon>Pseudomonadati</taxon>
        <taxon>Chlorobiota</taxon>
        <taxon>Chlorobiia</taxon>
        <taxon>Chlorobiales</taxon>
        <taxon>Chlorobiaceae</taxon>
        <taxon>Chlorobium/Pelodictyon group</taxon>
        <taxon>Chlorobium</taxon>
    </lineage>
</organism>
<keyword evidence="4 10" id="KW-0547">Nucleotide-binding</keyword>
<dbReference type="InterPro" id="IPR035911">
    <property type="entry name" value="MurE/MurF_N"/>
</dbReference>
<accession>A0A117MMD0</accession>
<keyword evidence="2 10" id="KW-0436">Ligase</keyword>
<evidence type="ECO:0000256" key="3">
    <source>
        <dbReference type="ARBA" id="ARBA00022618"/>
    </source>
</evidence>
<evidence type="ECO:0000313" key="15">
    <source>
        <dbReference type="EMBL" id="KUL25345.1"/>
    </source>
</evidence>
<dbReference type="OrthoDB" id="9801978at2"/>
<dbReference type="InterPro" id="IPR036615">
    <property type="entry name" value="Mur_ligase_C_dom_sf"/>
</dbReference>
<dbReference type="AlphaFoldDB" id="A0A117MMD0"/>
<comment type="caution">
    <text evidence="15">The sequence shown here is derived from an EMBL/GenBank/DDBJ whole genome shotgun (WGS) entry which is preliminary data.</text>
</comment>
<evidence type="ECO:0000259" key="13">
    <source>
        <dbReference type="Pfam" id="PF02875"/>
    </source>
</evidence>
<comment type="subcellular location">
    <subcellularLocation>
        <location evidence="10 11">Cytoplasm</location>
    </subcellularLocation>
</comment>
<dbReference type="GO" id="GO:0005737">
    <property type="term" value="C:cytoplasm"/>
    <property type="evidence" value="ECO:0007669"/>
    <property type="project" value="UniProtKB-SubCell"/>
</dbReference>
<dbReference type="GO" id="GO:0051301">
    <property type="term" value="P:cell division"/>
    <property type="evidence" value="ECO:0007669"/>
    <property type="project" value="UniProtKB-KW"/>
</dbReference>
<dbReference type="Proteomes" id="UP000053937">
    <property type="component" value="Unassembled WGS sequence"/>
</dbReference>
<feature type="domain" description="Mur ligase central" evidence="14">
    <location>
        <begin position="121"/>
        <end position="309"/>
    </location>
</feature>
<evidence type="ECO:0000256" key="7">
    <source>
        <dbReference type="ARBA" id="ARBA00022984"/>
    </source>
</evidence>
<keyword evidence="6 10" id="KW-0133">Cell shape</keyword>
<dbReference type="InterPro" id="IPR005863">
    <property type="entry name" value="UDP-N-AcMur_synth"/>
</dbReference>
<evidence type="ECO:0000313" key="16">
    <source>
        <dbReference type="Proteomes" id="UP000053937"/>
    </source>
</evidence>
<keyword evidence="3 10" id="KW-0132">Cell division</keyword>